<reference evidence="2 3" key="1">
    <citation type="submission" date="2023-01" db="EMBL/GenBank/DDBJ databases">
        <title>Analysis of 21 Apiospora genomes using comparative genomics revels a genus with tremendous synthesis potential of carbohydrate active enzymes and secondary metabolites.</title>
        <authorList>
            <person name="Sorensen T."/>
        </authorList>
    </citation>
    <scope>NUCLEOTIDE SEQUENCE [LARGE SCALE GENOMIC DNA]</scope>
    <source>
        <strain evidence="2 3">CBS 135458</strain>
    </source>
</reference>
<dbReference type="Proteomes" id="UP001480595">
    <property type="component" value="Unassembled WGS sequence"/>
</dbReference>
<feature type="region of interest" description="Disordered" evidence="1">
    <location>
        <begin position="102"/>
        <end position="129"/>
    </location>
</feature>
<dbReference type="GeneID" id="92084990"/>
<keyword evidence="3" id="KW-1185">Reference proteome</keyword>
<evidence type="ECO:0000313" key="3">
    <source>
        <dbReference type="Proteomes" id="UP001480595"/>
    </source>
</evidence>
<sequence length="387" mass="42296">MAAWSDDELAHVFLLVDHCRDHNTFKDTVEGFLVQQGFASRSYGAIDTKLCRSKEKSGVPGRPHTKVLLEKGTDILPELKGDSPLAIKFREVKARLAAKYPPAAPVAQNHRENGEGGQNRQVEQGGVEGLPGGQVHAKFASLAADIAKACKTLITHENLYANPETLERMMKSAFGSLWTAWQISNVPESREEFLRALITSHIFDHALASAFPWDSPDVALAREREVLTHMIGTPWFEAAVKAKASVEASEVFLALRMVAYKPEDNAGGPISMPSEVFVERLAPAYRSALRLTAELALTSKHYVAQFISAEQEIDRQTMDIEVPAHGGIDNPARVCLFPIIRASPIPNEAAEVHNGMGNPQIKYPALSVAEFGQEVDGDLVCKGILQA</sequence>
<protein>
    <submittedName>
        <fullName evidence="2">Uncharacterized protein</fullName>
    </submittedName>
</protein>
<gene>
    <name evidence="2" type="ORF">PG994_000518</name>
</gene>
<dbReference type="EMBL" id="JAQQWL010000001">
    <property type="protein sequence ID" value="KAK8091013.1"/>
    <property type="molecule type" value="Genomic_DNA"/>
</dbReference>
<accession>A0ABR1X6G0</accession>
<dbReference type="RefSeq" id="XP_066722559.1">
    <property type="nucleotide sequence ID" value="XM_066851927.1"/>
</dbReference>
<evidence type="ECO:0000313" key="2">
    <source>
        <dbReference type="EMBL" id="KAK8091013.1"/>
    </source>
</evidence>
<evidence type="ECO:0000256" key="1">
    <source>
        <dbReference type="SAM" id="MobiDB-lite"/>
    </source>
</evidence>
<organism evidence="2 3">
    <name type="scientific">Apiospora phragmitis</name>
    <dbReference type="NCBI Taxonomy" id="2905665"/>
    <lineage>
        <taxon>Eukaryota</taxon>
        <taxon>Fungi</taxon>
        <taxon>Dikarya</taxon>
        <taxon>Ascomycota</taxon>
        <taxon>Pezizomycotina</taxon>
        <taxon>Sordariomycetes</taxon>
        <taxon>Xylariomycetidae</taxon>
        <taxon>Amphisphaeriales</taxon>
        <taxon>Apiosporaceae</taxon>
        <taxon>Apiospora</taxon>
    </lineage>
</organism>
<name>A0ABR1X6G0_9PEZI</name>
<comment type="caution">
    <text evidence="2">The sequence shown here is derived from an EMBL/GenBank/DDBJ whole genome shotgun (WGS) entry which is preliminary data.</text>
</comment>
<proteinExistence type="predicted"/>